<dbReference type="SUPFAM" id="SSF54523">
    <property type="entry name" value="Pili subunits"/>
    <property type="match status" value="1"/>
</dbReference>
<dbReference type="OrthoDB" id="5296638at2"/>
<dbReference type="InterPro" id="IPR045584">
    <property type="entry name" value="Pilin-like"/>
</dbReference>
<dbReference type="InterPro" id="IPR031982">
    <property type="entry name" value="PilE-like"/>
</dbReference>
<sequence>MTRQGHGNYYRQRGFTLIEVMIVVVIIGILASIAYPAYTRYVERAQVSDGKSGLLQAAQMMERCYTTYMKYTGPEPSDDECPIPSASPEGYYSISQTATAATFQLVATGQDGRVQSSSATCHTLTIDHRGQRGPADCW</sequence>
<dbReference type="EMBL" id="CP007268">
    <property type="protein sequence ID" value="AHK80343.1"/>
    <property type="molecule type" value="Genomic_DNA"/>
</dbReference>
<dbReference type="NCBIfam" id="TIGR02532">
    <property type="entry name" value="IV_pilin_GFxxxE"/>
    <property type="match status" value="1"/>
</dbReference>
<keyword evidence="3" id="KW-1185">Reference proteome</keyword>
<keyword evidence="1" id="KW-1133">Transmembrane helix</keyword>
<organism evidence="2 3">
    <name type="scientific">Ectothiorhodospira haloalkaliphila</name>
    <dbReference type="NCBI Taxonomy" id="421628"/>
    <lineage>
        <taxon>Bacteria</taxon>
        <taxon>Pseudomonadati</taxon>
        <taxon>Pseudomonadota</taxon>
        <taxon>Gammaproteobacteria</taxon>
        <taxon>Chromatiales</taxon>
        <taxon>Ectothiorhodospiraceae</taxon>
        <taxon>Ectothiorhodospira</taxon>
    </lineage>
</organism>
<evidence type="ECO:0000256" key="1">
    <source>
        <dbReference type="SAM" id="Phobius"/>
    </source>
</evidence>
<evidence type="ECO:0000313" key="2">
    <source>
        <dbReference type="EMBL" id="AHK80343.1"/>
    </source>
</evidence>
<proteinExistence type="predicted"/>
<protein>
    <submittedName>
        <fullName evidence="2">Type IV pilin</fullName>
    </submittedName>
</protein>
<reference evidence="3" key="2">
    <citation type="submission" date="2014-02" db="EMBL/GenBank/DDBJ databases">
        <title>Draft Genome Sequence of extremely halophilic bacteria Halorhodospira halochloris.</title>
        <authorList>
            <person name="Singh K.S."/>
        </authorList>
    </citation>
    <scope>NUCLEOTIDE SEQUENCE [LARGE SCALE GENOMIC DNA]</scope>
    <source>
        <strain evidence="3">A</strain>
    </source>
</reference>
<dbReference type="InterPro" id="IPR012902">
    <property type="entry name" value="N_methyl_site"/>
</dbReference>
<dbReference type="KEGG" id="hhc:M911_15640"/>
<dbReference type="Pfam" id="PF16732">
    <property type="entry name" value="ComP_DUS"/>
    <property type="match status" value="1"/>
</dbReference>
<dbReference type="PANTHER" id="PTHR30093:SF47">
    <property type="entry name" value="TYPE IV PILUS NON-CORE MINOR PILIN PILE"/>
    <property type="match status" value="1"/>
</dbReference>
<name>W8KMD5_9GAMM</name>
<keyword evidence="1" id="KW-0472">Membrane</keyword>
<dbReference type="PATRIC" id="fig|1354791.3.peg.468"/>
<feature type="transmembrane region" description="Helical" evidence="1">
    <location>
        <begin position="20"/>
        <end position="38"/>
    </location>
</feature>
<dbReference type="RefSeq" id="WP_025282885.1">
    <property type="nucleotide sequence ID" value="NZ_CP007268.1"/>
</dbReference>
<accession>W8KMD5</accession>
<dbReference type="PANTHER" id="PTHR30093">
    <property type="entry name" value="GENERAL SECRETION PATHWAY PROTEIN G"/>
    <property type="match status" value="1"/>
</dbReference>
<keyword evidence="1" id="KW-0812">Transmembrane</keyword>
<dbReference type="Proteomes" id="UP000019442">
    <property type="component" value="Chromosome"/>
</dbReference>
<dbReference type="Gene3D" id="3.30.700.10">
    <property type="entry name" value="Glycoprotein, Type 4 Pilin"/>
    <property type="match status" value="1"/>
</dbReference>
<reference evidence="2 3" key="1">
    <citation type="journal article" date="2014" name="J Genomics">
        <title>Draft Genome Sequence of the Extremely Halophilic Phototrophic Purple Sulfur Bacterium Halorhodospira halochloris.</title>
        <authorList>
            <person name="Singh K.S."/>
            <person name="Kirksey J."/>
            <person name="Hoff W.D."/>
            <person name="Deole R."/>
        </authorList>
    </citation>
    <scope>NUCLEOTIDE SEQUENCE [LARGE SCALE GENOMIC DNA]</scope>
    <source>
        <strain evidence="2 3">A</strain>
    </source>
</reference>
<dbReference type="HOGENOM" id="CLU_091705_6_1_6"/>
<dbReference type="GO" id="GO:0043683">
    <property type="term" value="P:type IV pilus assembly"/>
    <property type="evidence" value="ECO:0007669"/>
    <property type="project" value="InterPro"/>
</dbReference>
<dbReference type="AlphaFoldDB" id="W8KMD5"/>
<dbReference type="Pfam" id="PF07963">
    <property type="entry name" value="N_methyl"/>
    <property type="match status" value="1"/>
</dbReference>
<evidence type="ECO:0000313" key="3">
    <source>
        <dbReference type="Proteomes" id="UP000019442"/>
    </source>
</evidence>
<dbReference type="PROSITE" id="PS00409">
    <property type="entry name" value="PROKAR_NTER_METHYL"/>
    <property type="match status" value="1"/>
</dbReference>
<gene>
    <name evidence="2" type="ORF">M911_15640</name>
</gene>